<feature type="transmembrane region" description="Helical" evidence="2">
    <location>
        <begin position="51"/>
        <end position="71"/>
    </location>
</feature>
<dbReference type="Proteomes" id="UP001500653">
    <property type="component" value="Unassembled WGS sequence"/>
</dbReference>
<feature type="transmembrane region" description="Helical" evidence="2">
    <location>
        <begin position="83"/>
        <end position="100"/>
    </location>
</feature>
<gene>
    <name evidence="3" type="ORF">GCM10009676_03770</name>
</gene>
<keyword evidence="4" id="KW-1185">Reference proteome</keyword>
<sequence length="208" mass="22319">MSTSARARPDDDDPATPPDTARGNTPGRGRADPGSGAASPPAEPGVRFSEWLYLAWWGWPLPLVGAALLAAEVHMGYPGVRAWLPYVILLPLAVLLLLGLGRLKVRVTGGDGPELWVGDAHLPLRHVGAVEVIGKDIRRKALGPELDPAAFVVNRSWIPTLVRVEVTDPDDPTPYWVFSTRHPERIAALLRDIRPPLPPDATPAADGG</sequence>
<evidence type="ECO:0000313" key="3">
    <source>
        <dbReference type="EMBL" id="GAA1225218.1"/>
    </source>
</evidence>
<keyword evidence="2" id="KW-0812">Transmembrane</keyword>
<reference evidence="3 4" key="1">
    <citation type="journal article" date="2019" name="Int. J. Syst. Evol. Microbiol.">
        <title>The Global Catalogue of Microorganisms (GCM) 10K type strain sequencing project: providing services to taxonomists for standard genome sequencing and annotation.</title>
        <authorList>
            <consortium name="The Broad Institute Genomics Platform"/>
            <consortium name="The Broad Institute Genome Sequencing Center for Infectious Disease"/>
            <person name="Wu L."/>
            <person name="Ma J."/>
        </authorList>
    </citation>
    <scope>NUCLEOTIDE SEQUENCE [LARGE SCALE GENOMIC DNA]</scope>
    <source>
        <strain evidence="3 4">JCM 13023</strain>
    </source>
</reference>
<evidence type="ECO:0000256" key="2">
    <source>
        <dbReference type="SAM" id="Phobius"/>
    </source>
</evidence>
<organism evidence="3 4">
    <name type="scientific">Prauserella halophila</name>
    <dbReference type="NCBI Taxonomy" id="185641"/>
    <lineage>
        <taxon>Bacteria</taxon>
        <taxon>Bacillati</taxon>
        <taxon>Actinomycetota</taxon>
        <taxon>Actinomycetes</taxon>
        <taxon>Pseudonocardiales</taxon>
        <taxon>Pseudonocardiaceae</taxon>
        <taxon>Prauserella</taxon>
    </lineage>
</organism>
<dbReference type="InterPro" id="IPR021443">
    <property type="entry name" value="DUF3093"/>
</dbReference>
<dbReference type="EMBL" id="BAAALN010000001">
    <property type="protein sequence ID" value="GAA1225218.1"/>
    <property type="molecule type" value="Genomic_DNA"/>
</dbReference>
<evidence type="ECO:0000313" key="4">
    <source>
        <dbReference type="Proteomes" id="UP001500653"/>
    </source>
</evidence>
<feature type="region of interest" description="Disordered" evidence="1">
    <location>
        <begin position="1"/>
        <end position="42"/>
    </location>
</feature>
<keyword evidence="2" id="KW-1133">Transmembrane helix</keyword>
<evidence type="ECO:0008006" key="5">
    <source>
        <dbReference type="Google" id="ProtNLM"/>
    </source>
</evidence>
<protein>
    <recommendedName>
        <fullName evidence="5">DUF3093 domain-containing protein</fullName>
    </recommendedName>
</protein>
<keyword evidence="2" id="KW-0472">Membrane</keyword>
<name>A0ABN1VZ00_9PSEU</name>
<comment type="caution">
    <text evidence="3">The sequence shown here is derived from an EMBL/GenBank/DDBJ whole genome shotgun (WGS) entry which is preliminary data.</text>
</comment>
<evidence type="ECO:0000256" key="1">
    <source>
        <dbReference type="SAM" id="MobiDB-lite"/>
    </source>
</evidence>
<accession>A0ABN1VZ00</accession>
<dbReference type="Pfam" id="PF11292">
    <property type="entry name" value="DUF3093"/>
    <property type="match status" value="1"/>
</dbReference>
<proteinExistence type="predicted"/>